<feature type="non-terminal residue" evidence="2">
    <location>
        <position position="430"/>
    </location>
</feature>
<dbReference type="EMBL" id="JBHTIF010000016">
    <property type="protein sequence ID" value="MFD0727710.1"/>
    <property type="molecule type" value="Genomic_DNA"/>
</dbReference>
<proteinExistence type="predicted"/>
<dbReference type="InterPro" id="IPR025110">
    <property type="entry name" value="AMP-bd_C"/>
</dbReference>
<dbReference type="Pfam" id="PF13193">
    <property type="entry name" value="AMP-binding_C"/>
    <property type="match status" value="1"/>
</dbReference>
<dbReference type="Proteomes" id="UP001597110">
    <property type="component" value="Unassembled WGS sequence"/>
</dbReference>
<dbReference type="PROSITE" id="PS50075">
    <property type="entry name" value="CARRIER"/>
    <property type="match status" value="1"/>
</dbReference>
<dbReference type="InterPro" id="IPR009081">
    <property type="entry name" value="PP-bd_ACP"/>
</dbReference>
<protein>
    <submittedName>
        <fullName evidence="2">Condensation domain-containing protein</fullName>
    </submittedName>
</protein>
<accession>A0ABW2YKL8</accession>
<evidence type="ECO:0000259" key="1">
    <source>
        <dbReference type="PROSITE" id="PS50075"/>
    </source>
</evidence>
<keyword evidence="3" id="KW-1185">Reference proteome</keyword>
<dbReference type="Gene3D" id="3.30.559.30">
    <property type="entry name" value="Nonribosomal peptide synthetase, condensation domain"/>
    <property type="match status" value="1"/>
</dbReference>
<dbReference type="InterPro" id="IPR036736">
    <property type="entry name" value="ACP-like_sf"/>
</dbReference>
<dbReference type="InterPro" id="IPR023213">
    <property type="entry name" value="CAT-like_dom_sf"/>
</dbReference>
<dbReference type="InterPro" id="IPR045851">
    <property type="entry name" value="AMP-bd_C_sf"/>
</dbReference>
<dbReference type="PANTHER" id="PTHR45527:SF1">
    <property type="entry name" value="FATTY ACID SYNTHASE"/>
    <property type="match status" value="1"/>
</dbReference>
<name>A0ABW2YKL8_9GAMM</name>
<feature type="non-terminal residue" evidence="2">
    <location>
        <position position="1"/>
    </location>
</feature>
<dbReference type="SUPFAM" id="SSF52777">
    <property type="entry name" value="CoA-dependent acyltransferases"/>
    <property type="match status" value="1"/>
</dbReference>
<feature type="domain" description="Carrier" evidence="1">
    <location>
        <begin position="111"/>
        <end position="186"/>
    </location>
</feature>
<organism evidence="2 3">
    <name type="scientific">Lysobacter brunescens</name>
    <dbReference type="NCBI Taxonomy" id="262323"/>
    <lineage>
        <taxon>Bacteria</taxon>
        <taxon>Pseudomonadati</taxon>
        <taxon>Pseudomonadota</taxon>
        <taxon>Gammaproteobacteria</taxon>
        <taxon>Lysobacterales</taxon>
        <taxon>Lysobacteraceae</taxon>
        <taxon>Lysobacter</taxon>
    </lineage>
</organism>
<dbReference type="Pfam" id="PF00550">
    <property type="entry name" value="PP-binding"/>
    <property type="match status" value="1"/>
</dbReference>
<dbReference type="Gene3D" id="1.10.1200.10">
    <property type="entry name" value="ACP-like"/>
    <property type="match status" value="1"/>
</dbReference>
<dbReference type="RefSeq" id="WP_386826621.1">
    <property type="nucleotide sequence ID" value="NZ_JBHTIF010000016.1"/>
</dbReference>
<sequence>EGGQLVFVGRADHQVKVRGYRIELGEVESALRGCEGVTGAVVKVEDESLHAYVSLSGTSVSEVEAWLSDRLPGYLLPSGYEVVEEWPLTRSGKVDRGALRRGHAAAAKRRGPSNEVETALLEIWSTLLKSDEIGVTDNFFQRGGHSLLATRLASQIRKRFEVDFTLKSLFELPSIEEQARLIHAQKSDSESSDVSSSSRLSPIMPVGHDGPVGLSFAQNRLWILSELENFSSAYNSSIAITIDGELDVRALERALSGLIDRHAVLRTVVRMHDGEPMQEVLPEPVFALDVNDVAVLAPEAQDEAIAALARDSAARPFDLGRDLMLRACLVRRAERAHVLVLTLHHIACDGWSMAVLTRELNALYRACAVGAADSRPALPVQYRDYAHWQRQWLQGEVLEAARGYWLSRLDGMPQVHQLPLDRPRPAQPSY</sequence>
<evidence type="ECO:0000313" key="2">
    <source>
        <dbReference type="EMBL" id="MFD0727710.1"/>
    </source>
</evidence>
<dbReference type="Gene3D" id="3.30.559.10">
    <property type="entry name" value="Chloramphenicol acetyltransferase-like domain"/>
    <property type="match status" value="1"/>
</dbReference>
<dbReference type="Pfam" id="PF00668">
    <property type="entry name" value="Condensation"/>
    <property type="match status" value="1"/>
</dbReference>
<evidence type="ECO:0000313" key="3">
    <source>
        <dbReference type="Proteomes" id="UP001597110"/>
    </source>
</evidence>
<reference evidence="3" key="1">
    <citation type="journal article" date="2019" name="Int. J. Syst. Evol. Microbiol.">
        <title>The Global Catalogue of Microorganisms (GCM) 10K type strain sequencing project: providing services to taxonomists for standard genome sequencing and annotation.</title>
        <authorList>
            <consortium name="The Broad Institute Genomics Platform"/>
            <consortium name="The Broad Institute Genome Sequencing Center for Infectious Disease"/>
            <person name="Wu L."/>
            <person name="Ma J."/>
        </authorList>
    </citation>
    <scope>NUCLEOTIDE SEQUENCE [LARGE SCALE GENOMIC DNA]</scope>
    <source>
        <strain evidence="3">CCUG 55585</strain>
    </source>
</reference>
<dbReference type="CDD" id="cd19531">
    <property type="entry name" value="LCL_NRPS-like"/>
    <property type="match status" value="1"/>
</dbReference>
<dbReference type="SUPFAM" id="SSF47336">
    <property type="entry name" value="ACP-like"/>
    <property type="match status" value="1"/>
</dbReference>
<dbReference type="SUPFAM" id="SSF56801">
    <property type="entry name" value="Acetyl-CoA synthetase-like"/>
    <property type="match status" value="1"/>
</dbReference>
<dbReference type="Gene3D" id="3.30.300.30">
    <property type="match status" value="1"/>
</dbReference>
<comment type="caution">
    <text evidence="2">The sequence shown here is derived from an EMBL/GenBank/DDBJ whole genome shotgun (WGS) entry which is preliminary data.</text>
</comment>
<gene>
    <name evidence="2" type="ORF">ACFQ0E_19120</name>
</gene>
<dbReference type="PANTHER" id="PTHR45527">
    <property type="entry name" value="NONRIBOSOMAL PEPTIDE SYNTHETASE"/>
    <property type="match status" value="1"/>
</dbReference>
<dbReference type="InterPro" id="IPR001242">
    <property type="entry name" value="Condensation_dom"/>
</dbReference>